<gene>
    <name evidence="1" type="ORF">HanXRQr2_Chr07g0315001</name>
</gene>
<organism evidence="1 2">
    <name type="scientific">Helianthus annuus</name>
    <name type="common">Common sunflower</name>
    <dbReference type="NCBI Taxonomy" id="4232"/>
    <lineage>
        <taxon>Eukaryota</taxon>
        <taxon>Viridiplantae</taxon>
        <taxon>Streptophyta</taxon>
        <taxon>Embryophyta</taxon>
        <taxon>Tracheophyta</taxon>
        <taxon>Spermatophyta</taxon>
        <taxon>Magnoliopsida</taxon>
        <taxon>eudicotyledons</taxon>
        <taxon>Gunneridae</taxon>
        <taxon>Pentapetalae</taxon>
        <taxon>asterids</taxon>
        <taxon>campanulids</taxon>
        <taxon>Asterales</taxon>
        <taxon>Asteraceae</taxon>
        <taxon>Asteroideae</taxon>
        <taxon>Heliantheae alliance</taxon>
        <taxon>Heliantheae</taxon>
        <taxon>Helianthus</taxon>
    </lineage>
</organism>
<name>A0A9K3NHF2_HELAN</name>
<proteinExistence type="predicted"/>
<evidence type="ECO:0000313" key="1">
    <source>
        <dbReference type="EMBL" id="KAF5800344.1"/>
    </source>
</evidence>
<dbReference type="EMBL" id="MNCJ02000322">
    <property type="protein sequence ID" value="KAF5800344.1"/>
    <property type="molecule type" value="Genomic_DNA"/>
</dbReference>
<dbReference type="Gramene" id="mRNA:HanXRQr2_Chr07g0315001">
    <property type="protein sequence ID" value="CDS:HanXRQr2_Chr07g0315001.1"/>
    <property type="gene ID" value="HanXRQr2_Chr07g0315001"/>
</dbReference>
<accession>A0A9K3NHF2</accession>
<reference evidence="1" key="2">
    <citation type="submission" date="2020-06" db="EMBL/GenBank/DDBJ databases">
        <title>Helianthus annuus Genome sequencing and assembly Release 2.</title>
        <authorList>
            <person name="Gouzy J."/>
            <person name="Langlade N."/>
            <person name="Munos S."/>
        </authorList>
    </citation>
    <scope>NUCLEOTIDE SEQUENCE</scope>
    <source>
        <tissue evidence="1">Leaves</tissue>
    </source>
</reference>
<sequence length="52" mass="6252">MVYDVMGWVGWNAHWGKSIIYLVKTRPNSYMQITNLKNTKNQTTKWGRRYES</sequence>
<comment type="caution">
    <text evidence="1">The sequence shown here is derived from an EMBL/GenBank/DDBJ whole genome shotgun (WGS) entry which is preliminary data.</text>
</comment>
<dbReference type="AlphaFoldDB" id="A0A9K3NHF2"/>
<protein>
    <submittedName>
        <fullName evidence="1">Uncharacterized protein</fullName>
    </submittedName>
</protein>
<evidence type="ECO:0000313" key="2">
    <source>
        <dbReference type="Proteomes" id="UP000215914"/>
    </source>
</evidence>
<keyword evidence="2" id="KW-1185">Reference proteome</keyword>
<dbReference type="Proteomes" id="UP000215914">
    <property type="component" value="Unassembled WGS sequence"/>
</dbReference>
<reference evidence="1" key="1">
    <citation type="journal article" date="2017" name="Nature">
        <title>The sunflower genome provides insights into oil metabolism, flowering and Asterid evolution.</title>
        <authorList>
            <person name="Badouin H."/>
            <person name="Gouzy J."/>
            <person name="Grassa C.J."/>
            <person name="Murat F."/>
            <person name="Staton S.E."/>
            <person name="Cottret L."/>
            <person name="Lelandais-Briere C."/>
            <person name="Owens G.L."/>
            <person name="Carrere S."/>
            <person name="Mayjonade B."/>
            <person name="Legrand L."/>
            <person name="Gill N."/>
            <person name="Kane N.C."/>
            <person name="Bowers J.E."/>
            <person name="Hubner S."/>
            <person name="Bellec A."/>
            <person name="Berard A."/>
            <person name="Berges H."/>
            <person name="Blanchet N."/>
            <person name="Boniface M.C."/>
            <person name="Brunel D."/>
            <person name="Catrice O."/>
            <person name="Chaidir N."/>
            <person name="Claudel C."/>
            <person name="Donnadieu C."/>
            <person name="Faraut T."/>
            <person name="Fievet G."/>
            <person name="Helmstetter N."/>
            <person name="King M."/>
            <person name="Knapp S.J."/>
            <person name="Lai Z."/>
            <person name="Le Paslier M.C."/>
            <person name="Lippi Y."/>
            <person name="Lorenzon L."/>
            <person name="Mandel J.R."/>
            <person name="Marage G."/>
            <person name="Marchand G."/>
            <person name="Marquand E."/>
            <person name="Bret-Mestries E."/>
            <person name="Morien E."/>
            <person name="Nambeesan S."/>
            <person name="Nguyen T."/>
            <person name="Pegot-Espagnet P."/>
            <person name="Pouilly N."/>
            <person name="Raftis F."/>
            <person name="Sallet E."/>
            <person name="Schiex T."/>
            <person name="Thomas J."/>
            <person name="Vandecasteele C."/>
            <person name="Vares D."/>
            <person name="Vear F."/>
            <person name="Vautrin S."/>
            <person name="Crespi M."/>
            <person name="Mangin B."/>
            <person name="Burke J.M."/>
            <person name="Salse J."/>
            <person name="Munos S."/>
            <person name="Vincourt P."/>
            <person name="Rieseberg L.H."/>
            <person name="Langlade N.B."/>
        </authorList>
    </citation>
    <scope>NUCLEOTIDE SEQUENCE</scope>
    <source>
        <tissue evidence="1">Leaves</tissue>
    </source>
</reference>